<comment type="similarity">
    <text evidence="3">Belongs to the TTC19 family.</text>
</comment>
<name>A0A8S1HBN4_9PELO</name>
<dbReference type="Pfam" id="PF01521">
    <property type="entry name" value="Fe-S_biosyn"/>
    <property type="match status" value="1"/>
</dbReference>
<accession>A0A8S1HBN4</accession>
<evidence type="ECO:0000256" key="6">
    <source>
        <dbReference type="ARBA" id="ARBA00022946"/>
    </source>
</evidence>
<dbReference type="InterPro" id="IPR035903">
    <property type="entry name" value="HesB-like_dom_sf"/>
</dbReference>
<sequence length="545" mass="62817">MFVVRQARTPMTLFRKYWISAPSCSKSLATAPSSLKPLTEEEFKVTPRAVKRLKEVAEAGERLRVEVDGGGCSGFEYKIRLDKKLNADDRLWHGAEDVEIVVDEMSLGYMKGATVDFVEDLMKSSFRVVNNPVAEKGCSCGTSFARFHSMLPSLVRFSCRKTLATASSSKFLFCTQSCSSQQQNEMIFTRLRDSHRNHRRNGRERNWRWQGVMGAQMLALSWMVTIKDVLGIEKIQLDADPLKEKVKQSWLYRKRGQYNEATQVLQIALEEAEQRKEPFPITRVYDEMANTFYEMGDFEEADKYFRIVIQRLVQLHGKKDFDPEFIGVSLKLADILARKGDLESAESGFKHCVRKQMQVMEEHMKKFSVAHGALVEDRHTVDTHGPIFTDPIALFGMALEAYAHFIVDNFEEDRLPEAEEYMDEVLKISYQIYGTSSPHTVTLLNNFGAALILKHRFKLALKYLAIGIDRILYVNECAHMLPGYYCNYAEALYHNDRREEALDFAKKAVTLSRSADPRVQSYAQQYLRDLEKDLNKGRKKTWWIF</sequence>
<dbReference type="Proteomes" id="UP000835052">
    <property type="component" value="Unassembled WGS sequence"/>
</dbReference>
<proteinExistence type="inferred from homology"/>
<comment type="similarity">
    <text evidence="2">Belongs to the HesB/IscA family.</text>
</comment>
<evidence type="ECO:0000256" key="7">
    <source>
        <dbReference type="ARBA" id="ARBA00023128"/>
    </source>
</evidence>
<dbReference type="InterPro" id="IPR016092">
    <property type="entry name" value="ATAP"/>
</dbReference>
<evidence type="ECO:0000313" key="10">
    <source>
        <dbReference type="Proteomes" id="UP000835052"/>
    </source>
</evidence>
<keyword evidence="5" id="KW-0802">TPR repeat</keyword>
<dbReference type="EMBL" id="CAJGYM010000025">
    <property type="protein sequence ID" value="CAD6192031.1"/>
    <property type="molecule type" value="Genomic_DNA"/>
</dbReference>
<organism evidence="9 10">
    <name type="scientific">Caenorhabditis auriculariae</name>
    <dbReference type="NCBI Taxonomy" id="2777116"/>
    <lineage>
        <taxon>Eukaryota</taxon>
        <taxon>Metazoa</taxon>
        <taxon>Ecdysozoa</taxon>
        <taxon>Nematoda</taxon>
        <taxon>Chromadorea</taxon>
        <taxon>Rhabditida</taxon>
        <taxon>Rhabditina</taxon>
        <taxon>Rhabditomorpha</taxon>
        <taxon>Rhabditoidea</taxon>
        <taxon>Rhabditidae</taxon>
        <taxon>Peloderinae</taxon>
        <taxon>Caenorhabditis</taxon>
    </lineage>
</organism>
<dbReference type="InterPro" id="IPR000361">
    <property type="entry name" value="ATAP_core_dom"/>
</dbReference>
<evidence type="ECO:0000256" key="4">
    <source>
        <dbReference type="ARBA" id="ARBA00022737"/>
    </source>
</evidence>
<keyword evidence="10" id="KW-1185">Reference proteome</keyword>
<keyword evidence="7" id="KW-0496">Mitochondrion</keyword>
<dbReference type="Gene3D" id="2.60.300.12">
    <property type="entry name" value="HesB-like domain"/>
    <property type="match status" value="1"/>
</dbReference>
<dbReference type="GO" id="GO:0016226">
    <property type="term" value="P:iron-sulfur cluster assembly"/>
    <property type="evidence" value="ECO:0007669"/>
    <property type="project" value="InterPro"/>
</dbReference>
<dbReference type="OrthoDB" id="5986190at2759"/>
<evidence type="ECO:0000256" key="5">
    <source>
        <dbReference type="ARBA" id="ARBA00022803"/>
    </source>
</evidence>
<dbReference type="NCBIfam" id="TIGR00049">
    <property type="entry name" value="iron-sulfur cluster assembly accessory protein"/>
    <property type="match status" value="1"/>
</dbReference>
<dbReference type="SUPFAM" id="SSF48452">
    <property type="entry name" value="TPR-like"/>
    <property type="match status" value="1"/>
</dbReference>
<evidence type="ECO:0000256" key="1">
    <source>
        <dbReference type="ARBA" id="ARBA00004173"/>
    </source>
</evidence>
<dbReference type="GO" id="GO:0034551">
    <property type="term" value="P:mitochondrial respiratory chain complex III assembly"/>
    <property type="evidence" value="ECO:0007669"/>
    <property type="project" value="InterPro"/>
</dbReference>
<reference evidence="9" key="1">
    <citation type="submission" date="2020-10" db="EMBL/GenBank/DDBJ databases">
        <authorList>
            <person name="Kikuchi T."/>
        </authorList>
    </citation>
    <scope>NUCLEOTIDE SEQUENCE</scope>
    <source>
        <strain evidence="9">NKZ352</strain>
    </source>
</reference>
<comment type="caution">
    <text evidence="9">The sequence shown here is derived from an EMBL/GenBank/DDBJ whole genome shotgun (WGS) entry which is preliminary data.</text>
</comment>
<dbReference type="PANTHER" id="PTHR13143">
    <property type="entry name" value="TETRATRICOPEPTIDE REPEAT PROTEIN 19"/>
    <property type="match status" value="1"/>
</dbReference>
<evidence type="ECO:0000256" key="2">
    <source>
        <dbReference type="ARBA" id="ARBA00006718"/>
    </source>
</evidence>
<dbReference type="PANTHER" id="PTHR13143:SF6">
    <property type="entry name" value="TETRATRICOPEPTIDE REPEAT PROTEIN 19, MITOCHONDRIAL"/>
    <property type="match status" value="1"/>
</dbReference>
<dbReference type="InterPro" id="IPR011990">
    <property type="entry name" value="TPR-like_helical_dom_sf"/>
</dbReference>
<dbReference type="GO" id="GO:0005743">
    <property type="term" value="C:mitochondrial inner membrane"/>
    <property type="evidence" value="ECO:0007669"/>
    <property type="project" value="TreeGrafter"/>
</dbReference>
<dbReference type="AlphaFoldDB" id="A0A8S1HBN4"/>
<protein>
    <recommendedName>
        <fullName evidence="8">Core domain-containing protein</fullName>
    </recommendedName>
</protein>
<dbReference type="GO" id="GO:0051536">
    <property type="term" value="F:iron-sulfur cluster binding"/>
    <property type="evidence" value="ECO:0007669"/>
    <property type="project" value="InterPro"/>
</dbReference>
<gene>
    <name evidence="9" type="ORF">CAUJ_LOCUS7950</name>
</gene>
<keyword evidence="6" id="KW-0809">Transit peptide</keyword>
<evidence type="ECO:0000256" key="3">
    <source>
        <dbReference type="ARBA" id="ARBA00008219"/>
    </source>
</evidence>
<keyword evidence="4" id="KW-0677">Repeat</keyword>
<dbReference type="FunFam" id="2.60.300.12:FF:000025">
    <property type="match status" value="1"/>
</dbReference>
<dbReference type="Pfam" id="PF13176">
    <property type="entry name" value="TPR_7"/>
    <property type="match status" value="1"/>
</dbReference>
<dbReference type="FunFam" id="1.25.40.10:FF:001126">
    <property type="entry name" value="Daf-16-Dependent Longevity (WT but not daf-16 lifespan increased)"/>
    <property type="match status" value="1"/>
</dbReference>
<dbReference type="InterPro" id="IPR019734">
    <property type="entry name" value="TPR_rpt"/>
</dbReference>
<comment type="subcellular location">
    <subcellularLocation>
        <location evidence="1">Mitochondrion</location>
    </subcellularLocation>
</comment>
<dbReference type="SUPFAM" id="SSF89360">
    <property type="entry name" value="HesB-like domain"/>
    <property type="match status" value="1"/>
</dbReference>
<dbReference type="InterPro" id="IPR040395">
    <property type="entry name" value="TTC19"/>
</dbReference>
<dbReference type="Pfam" id="PF13374">
    <property type="entry name" value="TPR_10"/>
    <property type="match status" value="1"/>
</dbReference>
<dbReference type="Gene3D" id="1.25.40.10">
    <property type="entry name" value="Tetratricopeptide repeat domain"/>
    <property type="match status" value="2"/>
</dbReference>
<dbReference type="SMART" id="SM00028">
    <property type="entry name" value="TPR"/>
    <property type="match status" value="3"/>
</dbReference>
<evidence type="ECO:0000313" key="9">
    <source>
        <dbReference type="EMBL" id="CAD6192031.1"/>
    </source>
</evidence>
<evidence type="ECO:0000259" key="8">
    <source>
        <dbReference type="Pfam" id="PF01521"/>
    </source>
</evidence>
<feature type="domain" description="Core" evidence="8">
    <location>
        <begin position="43"/>
        <end position="141"/>
    </location>
</feature>